<sequence>MPSKALPKTTEPNVYYLDSIPADEQPIKKRNRQTKFPVEEQIQSGAPTVFLAPKVMPQAILYTLPNARPTPMADPSISANQQSPVATIYSLVSRQRPSTVDISANSSEMPDQISNKSPTLYSLASSSNPKRRIEEPTDQYSRPSPNIYSIVDRPARTSRGIQVDLPDSNGPAPILYTIVGDTPIEKYRPKENSSPRIITNSSTDAAMATARNDRNIIRAEQQYPSSKPTIYALIGESNTVTKPQPKPPAAKQTPPA</sequence>
<feature type="non-terminal residue" evidence="2">
    <location>
        <position position="1"/>
    </location>
</feature>
<feature type="compositionally biased region" description="Pro residues" evidence="1">
    <location>
        <begin position="244"/>
        <end position="256"/>
    </location>
</feature>
<feature type="region of interest" description="Disordered" evidence="1">
    <location>
        <begin position="236"/>
        <end position="256"/>
    </location>
</feature>
<name>A0A8S3IE93_9BILA</name>
<dbReference type="EMBL" id="CAJOBI010331408">
    <property type="protein sequence ID" value="CAF5199092.1"/>
    <property type="molecule type" value="Genomic_DNA"/>
</dbReference>
<protein>
    <submittedName>
        <fullName evidence="2">Uncharacterized protein</fullName>
    </submittedName>
</protein>
<evidence type="ECO:0000313" key="2">
    <source>
        <dbReference type="EMBL" id="CAF5199092.1"/>
    </source>
</evidence>
<feature type="compositionally biased region" description="Polar residues" evidence="1">
    <location>
        <begin position="101"/>
        <end position="128"/>
    </location>
</feature>
<evidence type="ECO:0000313" key="3">
    <source>
        <dbReference type="Proteomes" id="UP000676336"/>
    </source>
</evidence>
<dbReference type="AlphaFoldDB" id="A0A8S3IE93"/>
<gene>
    <name evidence="2" type="ORF">SMN809_LOCUS74985</name>
</gene>
<evidence type="ECO:0000256" key="1">
    <source>
        <dbReference type="SAM" id="MobiDB-lite"/>
    </source>
</evidence>
<proteinExistence type="predicted"/>
<feature type="region of interest" description="Disordered" evidence="1">
    <location>
        <begin position="101"/>
        <end position="146"/>
    </location>
</feature>
<organism evidence="2 3">
    <name type="scientific">Rotaria magnacalcarata</name>
    <dbReference type="NCBI Taxonomy" id="392030"/>
    <lineage>
        <taxon>Eukaryota</taxon>
        <taxon>Metazoa</taxon>
        <taxon>Spiralia</taxon>
        <taxon>Gnathifera</taxon>
        <taxon>Rotifera</taxon>
        <taxon>Eurotatoria</taxon>
        <taxon>Bdelloidea</taxon>
        <taxon>Philodinida</taxon>
        <taxon>Philodinidae</taxon>
        <taxon>Rotaria</taxon>
    </lineage>
</organism>
<dbReference type="Proteomes" id="UP000676336">
    <property type="component" value="Unassembled WGS sequence"/>
</dbReference>
<comment type="caution">
    <text evidence="2">The sequence shown here is derived from an EMBL/GenBank/DDBJ whole genome shotgun (WGS) entry which is preliminary data.</text>
</comment>
<accession>A0A8S3IE93</accession>
<reference evidence="2" key="1">
    <citation type="submission" date="2021-02" db="EMBL/GenBank/DDBJ databases">
        <authorList>
            <person name="Nowell W R."/>
        </authorList>
    </citation>
    <scope>NUCLEOTIDE SEQUENCE</scope>
</reference>